<dbReference type="EMBL" id="QJVJ01000016">
    <property type="protein sequence ID" value="PYI50876.1"/>
    <property type="molecule type" value="Genomic_DNA"/>
</dbReference>
<dbReference type="InterPro" id="IPR000182">
    <property type="entry name" value="GNAT_dom"/>
</dbReference>
<protein>
    <submittedName>
        <fullName evidence="5">N-acetyltransferase</fullName>
    </submittedName>
</protein>
<dbReference type="CDD" id="cd04301">
    <property type="entry name" value="NAT_SF"/>
    <property type="match status" value="1"/>
</dbReference>
<dbReference type="Gene3D" id="3.40.630.30">
    <property type="match status" value="1"/>
</dbReference>
<evidence type="ECO:0000259" key="4">
    <source>
        <dbReference type="PROSITE" id="PS51186"/>
    </source>
</evidence>
<dbReference type="PANTHER" id="PTHR43877:SF2">
    <property type="entry name" value="AMINOALKYLPHOSPHONATE N-ACETYLTRANSFERASE-RELATED"/>
    <property type="match status" value="1"/>
</dbReference>
<name>A0A2V5KQF0_9BACL</name>
<feature type="region of interest" description="Disordered" evidence="3">
    <location>
        <begin position="149"/>
        <end position="183"/>
    </location>
</feature>
<dbReference type="OrthoDB" id="2638380at2"/>
<dbReference type="RefSeq" id="WP_110843336.1">
    <property type="nucleotide sequence ID" value="NZ_QJVJ01000016.1"/>
</dbReference>
<dbReference type="AlphaFoldDB" id="A0A2V5KQF0"/>
<evidence type="ECO:0000313" key="6">
    <source>
        <dbReference type="Proteomes" id="UP000247476"/>
    </source>
</evidence>
<keyword evidence="2" id="KW-0012">Acyltransferase</keyword>
<dbReference type="GO" id="GO:0016747">
    <property type="term" value="F:acyltransferase activity, transferring groups other than amino-acyl groups"/>
    <property type="evidence" value="ECO:0007669"/>
    <property type="project" value="InterPro"/>
</dbReference>
<reference evidence="5 6" key="1">
    <citation type="submission" date="2018-05" db="EMBL/GenBank/DDBJ databases">
        <title>Paenibacillus flagellatus sp. nov., isolated from selenium mineral soil.</title>
        <authorList>
            <person name="Dai X."/>
        </authorList>
    </citation>
    <scope>NUCLEOTIDE SEQUENCE [LARGE SCALE GENOMIC DNA]</scope>
    <source>
        <strain evidence="5 6">DXL2</strain>
    </source>
</reference>
<comment type="caution">
    <text evidence="5">The sequence shown here is derived from an EMBL/GenBank/DDBJ whole genome shotgun (WGS) entry which is preliminary data.</text>
</comment>
<evidence type="ECO:0000256" key="3">
    <source>
        <dbReference type="SAM" id="MobiDB-lite"/>
    </source>
</evidence>
<gene>
    <name evidence="5" type="ORF">DLM86_27805</name>
</gene>
<dbReference type="Pfam" id="PF00583">
    <property type="entry name" value="Acetyltransf_1"/>
    <property type="match status" value="1"/>
</dbReference>
<evidence type="ECO:0000313" key="5">
    <source>
        <dbReference type="EMBL" id="PYI50876.1"/>
    </source>
</evidence>
<evidence type="ECO:0000256" key="2">
    <source>
        <dbReference type="ARBA" id="ARBA00023315"/>
    </source>
</evidence>
<evidence type="ECO:0000256" key="1">
    <source>
        <dbReference type="ARBA" id="ARBA00022679"/>
    </source>
</evidence>
<keyword evidence="6" id="KW-1185">Reference proteome</keyword>
<sequence>MIRKRNPRRDDRIILDLVKRELFPYTLRTMPNLRWDPSDVRRRLERNVTFVAVPGRGSAVGFASVRKVGKDVFLDMLAVDRNSQGKGLGAELLRESERYARSRGATTIRLYVDETNDRARLFYARHGYAEEGYYPVLRCFGMGKMLNTSGESPTGGYGRTGRAPIPRGERPPARSGRRGRRLL</sequence>
<dbReference type="PROSITE" id="PS51186">
    <property type="entry name" value="GNAT"/>
    <property type="match status" value="1"/>
</dbReference>
<proteinExistence type="predicted"/>
<organism evidence="5 6">
    <name type="scientific">Paenibacillus flagellatus</name>
    <dbReference type="NCBI Taxonomy" id="2211139"/>
    <lineage>
        <taxon>Bacteria</taxon>
        <taxon>Bacillati</taxon>
        <taxon>Bacillota</taxon>
        <taxon>Bacilli</taxon>
        <taxon>Bacillales</taxon>
        <taxon>Paenibacillaceae</taxon>
        <taxon>Paenibacillus</taxon>
    </lineage>
</organism>
<dbReference type="PANTHER" id="PTHR43877">
    <property type="entry name" value="AMINOALKYLPHOSPHONATE N-ACETYLTRANSFERASE-RELATED-RELATED"/>
    <property type="match status" value="1"/>
</dbReference>
<dbReference type="InterPro" id="IPR016181">
    <property type="entry name" value="Acyl_CoA_acyltransferase"/>
</dbReference>
<dbReference type="Proteomes" id="UP000247476">
    <property type="component" value="Unassembled WGS sequence"/>
</dbReference>
<dbReference type="SUPFAM" id="SSF55729">
    <property type="entry name" value="Acyl-CoA N-acyltransferases (Nat)"/>
    <property type="match status" value="1"/>
</dbReference>
<keyword evidence="1 5" id="KW-0808">Transferase</keyword>
<dbReference type="InterPro" id="IPR050832">
    <property type="entry name" value="Bact_Acetyltransf"/>
</dbReference>
<accession>A0A2V5KQF0</accession>
<feature type="domain" description="N-acetyltransferase" evidence="4">
    <location>
        <begin position="1"/>
        <end position="147"/>
    </location>
</feature>